<dbReference type="EMBL" id="CAMXCT030004412">
    <property type="protein sequence ID" value="CAL4796222.1"/>
    <property type="molecule type" value="Genomic_DNA"/>
</dbReference>
<protein>
    <submittedName>
        <fullName evidence="1">Uncharacterized protein</fullName>
    </submittedName>
</protein>
<accession>A0A9P1DFS8</accession>
<evidence type="ECO:0000313" key="3">
    <source>
        <dbReference type="Proteomes" id="UP001152797"/>
    </source>
</evidence>
<dbReference type="Proteomes" id="UP001152797">
    <property type="component" value="Unassembled WGS sequence"/>
</dbReference>
<evidence type="ECO:0000313" key="2">
    <source>
        <dbReference type="EMBL" id="CAL1162285.1"/>
    </source>
</evidence>
<comment type="caution">
    <text evidence="1">The sequence shown here is derived from an EMBL/GenBank/DDBJ whole genome shotgun (WGS) entry which is preliminary data.</text>
</comment>
<evidence type="ECO:0000313" key="1">
    <source>
        <dbReference type="EMBL" id="CAI4008910.1"/>
    </source>
</evidence>
<keyword evidence="3" id="KW-1185">Reference proteome</keyword>
<dbReference type="EMBL" id="CAMXCT020004412">
    <property type="protein sequence ID" value="CAL1162285.1"/>
    <property type="molecule type" value="Genomic_DNA"/>
</dbReference>
<reference evidence="2" key="2">
    <citation type="submission" date="2024-04" db="EMBL/GenBank/DDBJ databases">
        <authorList>
            <person name="Chen Y."/>
            <person name="Shah S."/>
            <person name="Dougan E. K."/>
            <person name="Thang M."/>
            <person name="Chan C."/>
        </authorList>
    </citation>
    <scope>NUCLEOTIDE SEQUENCE [LARGE SCALE GENOMIC DNA]</scope>
</reference>
<organism evidence="1">
    <name type="scientific">Cladocopium goreaui</name>
    <dbReference type="NCBI Taxonomy" id="2562237"/>
    <lineage>
        <taxon>Eukaryota</taxon>
        <taxon>Sar</taxon>
        <taxon>Alveolata</taxon>
        <taxon>Dinophyceae</taxon>
        <taxon>Suessiales</taxon>
        <taxon>Symbiodiniaceae</taxon>
        <taxon>Cladocopium</taxon>
    </lineage>
</organism>
<dbReference type="AlphaFoldDB" id="A0A9P1DFS8"/>
<proteinExistence type="predicted"/>
<reference evidence="1" key="1">
    <citation type="submission" date="2022-10" db="EMBL/GenBank/DDBJ databases">
        <authorList>
            <person name="Chen Y."/>
            <person name="Dougan E. K."/>
            <person name="Chan C."/>
            <person name="Rhodes N."/>
            <person name="Thang M."/>
        </authorList>
    </citation>
    <scope>NUCLEOTIDE SEQUENCE</scope>
</reference>
<gene>
    <name evidence="1" type="ORF">C1SCF055_LOCUS34301</name>
</gene>
<sequence>MPDSQETFERHHGHLLFRSLARLLARPGEPCMLRISHYWNRDFDEWNEMIALKKSRDLVICWRCHLEKQELWASHLPHLCSAFLPLYGSGMNTYPLETAEETSISAVAFSLSADQSDCFTIYPAAPCCTSRCQ</sequence>
<dbReference type="EMBL" id="CAMXCT010004412">
    <property type="protein sequence ID" value="CAI4008910.1"/>
    <property type="molecule type" value="Genomic_DNA"/>
</dbReference>
<name>A0A9P1DFS8_9DINO</name>